<dbReference type="EMBL" id="JR050109">
    <property type="protein sequence ID" value="AEY61181.1"/>
    <property type="molecule type" value="mRNA"/>
</dbReference>
<dbReference type="Gene3D" id="3.80.10.10">
    <property type="entry name" value="Ribonuclease Inhibitor"/>
    <property type="match status" value="1"/>
</dbReference>
<dbReference type="SMART" id="SM00367">
    <property type="entry name" value="LRR_CC"/>
    <property type="match status" value="2"/>
</dbReference>
<dbReference type="SUPFAM" id="SSF52047">
    <property type="entry name" value="RNI-like"/>
    <property type="match status" value="1"/>
</dbReference>
<gene>
    <name evidence="1" type="ORF">ACCB11330</name>
</gene>
<proteinExistence type="evidence at transcript level"/>
<protein>
    <submittedName>
        <fullName evidence="1">F-box and leucine-rich repeat protein 2</fullName>
    </submittedName>
</protein>
<dbReference type="InterPro" id="IPR032675">
    <property type="entry name" value="LRR_dom_sf"/>
</dbReference>
<dbReference type="AlphaFoldDB" id="V9IL33"/>
<name>V9IL33_APICE</name>
<sequence>MSYLDLVTDLNLRDMNNLKRLECRSCKFTDQTMINLIESAPKLELLDLSHCSGITNQTLTKAATVTINRTNNMILKIFVGGTAVDLSTFDKVSPFLQIVNVILLM</sequence>
<dbReference type="InterPro" id="IPR006553">
    <property type="entry name" value="Leu-rich_rpt_Cys-con_subtyp"/>
</dbReference>
<evidence type="ECO:0000313" key="1">
    <source>
        <dbReference type="EMBL" id="AEY61181.1"/>
    </source>
</evidence>
<reference evidence="1" key="1">
    <citation type="submission" date="2011-11" db="EMBL/GenBank/DDBJ databases">
        <title>Decoding the brain transcriptome of the Eastern honeybee (Apis cerana) based on pyrosequencing.</title>
        <authorList>
            <person name="Sun L."/>
            <person name="Zheng H."/>
            <person name="Wang Y."/>
            <person name="Xie X."/>
            <person name="Zhu Y."/>
            <person name="Gu W."/>
            <person name="Wang S."/>
        </authorList>
    </citation>
    <scope>NUCLEOTIDE SEQUENCE</scope>
    <source>
        <tissue evidence="1">Brain</tissue>
    </source>
</reference>
<organism evidence="1">
    <name type="scientific">Apis cerana</name>
    <name type="common">Indian honeybee</name>
    <dbReference type="NCBI Taxonomy" id="7461"/>
    <lineage>
        <taxon>Eukaryota</taxon>
        <taxon>Metazoa</taxon>
        <taxon>Ecdysozoa</taxon>
        <taxon>Arthropoda</taxon>
        <taxon>Hexapoda</taxon>
        <taxon>Insecta</taxon>
        <taxon>Pterygota</taxon>
        <taxon>Neoptera</taxon>
        <taxon>Endopterygota</taxon>
        <taxon>Hymenoptera</taxon>
        <taxon>Apocrita</taxon>
        <taxon>Aculeata</taxon>
        <taxon>Apoidea</taxon>
        <taxon>Anthophila</taxon>
        <taxon>Apidae</taxon>
        <taxon>Apis</taxon>
    </lineage>
</organism>
<accession>V9IL33</accession>